<comment type="caution">
    <text evidence="8">The sequence shown here is derived from an EMBL/GenBank/DDBJ whole genome shotgun (WGS) entry which is preliminary data.</text>
</comment>
<dbReference type="EMBL" id="AVOT02022090">
    <property type="protein sequence ID" value="MBW0511254.1"/>
    <property type="molecule type" value="Genomic_DNA"/>
</dbReference>
<dbReference type="InterPro" id="IPR043502">
    <property type="entry name" value="DNA/RNA_pol_sf"/>
</dbReference>
<dbReference type="Proteomes" id="UP000765509">
    <property type="component" value="Unassembled WGS sequence"/>
</dbReference>
<keyword evidence="1" id="KW-0808">Transferase</keyword>
<keyword evidence="9" id="KW-1185">Reference proteome</keyword>
<dbReference type="Pfam" id="PF17917">
    <property type="entry name" value="RT_RNaseH"/>
    <property type="match status" value="1"/>
</dbReference>
<dbReference type="GO" id="GO:0004519">
    <property type="term" value="F:endonuclease activity"/>
    <property type="evidence" value="ECO:0007669"/>
    <property type="project" value="UniProtKB-KW"/>
</dbReference>
<evidence type="ECO:0000259" key="7">
    <source>
        <dbReference type="Pfam" id="PF17917"/>
    </source>
</evidence>
<keyword evidence="3" id="KW-0540">Nuclease</keyword>
<proteinExistence type="predicted"/>
<evidence type="ECO:0000313" key="9">
    <source>
        <dbReference type="Proteomes" id="UP000765509"/>
    </source>
</evidence>
<evidence type="ECO:0000256" key="1">
    <source>
        <dbReference type="ARBA" id="ARBA00022679"/>
    </source>
</evidence>
<evidence type="ECO:0000256" key="5">
    <source>
        <dbReference type="ARBA" id="ARBA00022801"/>
    </source>
</evidence>
<keyword evidence="2" id="KW-0548">Nucleotidyltransferase</keyword>
<gene>
    <name evidence="8" type="ORF">O181_050969</name>
</gene>
<keyword evidence="6" id="KW-0695">RNA-directed DNA polymerase</keyword>
<accession>A0A9Q3HQ82</accession>
<dbReference type="GO" id="GO:0003964">
    <property type="term" value="F:RNA-directed DNA polymerase activity"/>
    <property type="evidence" value="ECO:0007669"/>
    <property type="project" value="UniProtKB-KW"/>
</dbReference>
<evidence type="ECO:0000256" key="3">
    <source>
        <dbReference type="ARBA" id="ARBA00022722"/>
    </source>
</evidence>
<reference evidence="8" key="1">
    <citation type="submission" date="2021-03" db="EMBL/GenBank/DDBJ databases">
        <title>Draft genome sequence of rust myrtle Austropuccinia psidii MF-1, a brazilian biotype.</title>
        <authorList>
            <person name="Quecine M.C."/>
            <person name="Pachon D.M.R."/>
            <person name="Bonatelli M.L."/>
            <person name="Correr F.H."/>
            <person name="Franceschini L.M."/>
            <person name="Leite T.F."/>
            <person name="Margarido G.R.A."/>
            <person name="Almeida C.A."/>
            <person name="Ferrarezi J.A."/>
            <person name="Labate C.A."/>
        </authorList>
    </citation>
    <scope>NUCLEOTIDE SEQUENCE</scope>
    <source>
        <strain evidence="8">MF-1</strain>
    </source>
</reference>
<evidence type="ECO:0000313" key="8">
    <source>
        <dbReference type="EMBL" id="MBW0511254.1"/>
    </source>
</evidence>
<keyword evidence="5" id="KW-0378">Hydrolase</keyword>
<organism evidence="8 9">
    <name type="scientific">Austropuccinia psidii MF-1</name>
    <dbReference type="NCBI Taxonomy" id="1389203"/>
    <lineage>
        <taxon>Eukaryota</taxon>
        <taxon>Fungi</taxon>
        <taxon>Dikarya</taxon>
        <taxon>Basidiomycota</taxon>
        <taxon>Pucciniomycotina</taxon>
        <taxon>Pucciniomycetes</taxon>
        <taxon>Pucciniales</taxon>
        <taxon>Sphaerophragmiaceae</taxon>
        <taxon>Austropuccinia</taxon>
    </lineage>
</organism>
<keyword evidence="4" id="KW-0255">Endonuclease</keyword>
<evidence type="ECO:0000256" key="6">
    <source>
        <dbReference type="ARBA" id="ARBA00022918"/>
    </source>
</evidence>
<evidence type="ECO:0000256" key="2">
    <source>
        <dbReference type="ARBA" id="ARBA00022695"/>
    </source>
</evidence>
<dbReference type="GO" id="GO:0016787">
    <property type="term" value="F:hydrolase activity"/>
    <property type="evidence" value="ECO:0007669"/>
    <property type="project" value="UniProtKB-KW"/>
</dbReference>
<dbReference type="AlphaFoldDB" id="A0A9Q3HQ82"/>
<dbReference type="SUPFAM" id="SSF56672">
    <property type="entry name" value="DNA/RNA polymerases"/>
    <property type="match status" value="1"/>
</dbReference>
<evidence type="ECO:0000256" key="4">
    <source>
        <dbReference type="ARBA" id="ARBA00022759"/>
    </source>
</evidence>
<dbReference type="InterPro" id="IPR041373">
    <property type="entry name" value="RT_RNaseH"/>
</dbReference>
<name>A0A9Q3HQ82_9BASI</name>
<protein>
    <recommendedName>
        <fullName evidence="7">Reverse transcriptase RNase H-like domain-containing protein</fullName>
    </recommendedName>
</protein>
<feature type="domain" description="Reverse transcriptase RNase H-like" evidence="7">
    <location>
        <begin position="5"/>
        <end position="79"/>
    </location>
</feature>
<sequence length="177" mass="20392">MLYEGPISFISRKINPIEPRYRASQMECLCLVWALEKLFYDLDSSVFEVITDFYSVISLLNIKTPNRHILEWQTSIKEYRGNMTIVHKAGNIHMNADGLSRWASPNTPDNPAYVPTSTEPQISMERINITDVGAELFEEAIESYNKDKNCHILTALLEKYCKDAALADSLHDIWKKY</sequence>